<accession>M3CLD8</accession>
<evidence type="ECO:0000313" key="2">
    <source>
        <dbReference type="Proteomes" id="UP000016931"/>
    </source>
</evidence>
<organism evidence="1 2">
    <name type="scientific">Sphaerulina musiva (strain SO2202)</name>
    <name type="common">Poplar stem canker fungus</name>
    <name type="synonym">Septoria musiva</name>
    <dbReference type="NCBI Taxonomy" id="692275"/>
    <lineage>
        <taxon>Eukaryota</taxon>
        <taxon>Fungi</taxon>
        <taxon>Dikarya</taxon>
        <taxon>Ascomycota</taxon>
        <taxon>Pezizomycotina</taxon>
        <taxon>Dothideomycetes</taxon>
        <taxon>Dothideomycetidae</taxon>
        <taxon>Mycosphaerellales</taxon>
        <taxon>Mycosphaerellaceae</taxon>
        <taxon>Sphaerulina</taxon>
    </lineage>
</organism>
<keyword evidence="2" id="KW-1185">Reference proteome</keyword>
<dbReference type="AlphaFoldDB" id="M3CLD8"/>
<dbReference type="HOGENOM" id="CLU_1876722_0_0_1"/>
<gene>
    <name evidence="1" type="ORF">SEPMUDRAFT_115872</name>
</gene>
<dbReference type="GeneID" id="27898341"/>
<protein>
    <submittedName>
        <fullName evidence="1">Uncharacterized protein</fullName>
    </submittedName>
</protein>
<reference evidence="1 2" key="1">
    <citation type="journal article" date="2012" name="PLoS Pathog.">
        <title>Diverse lifestyles and strategies of plant pathogenesis encoded in the genomes of eighteen Dothideomycetes fungi.</title>
        <authorList>
            <person name="Ohm R.A."/>
            <person name="Feau N."/>
            <person name="Henrissat B."/>
            <person name="Schoch C.L."/>
            <person name="Horwitz B.A."/>
            <person name="Barry K.W."/>
            <person name="Condon B.J."/>
            <person name="Copeland A.C."/>
            <person name="Dhillon B."/>
            <person name="Glaser F."/>
            <person name="Hesse C.N."/>
            <person name="Kosti I."/>
            <person name="LaButti K."/>
            <person name="Lindquist E.A."/>
            <person name="Lucas S."/>
            <person name="Salamov A.A."/>
            <person name="Bradshaw R.E."/>
            <person name="Ciuffetti L."/>
            <person name="Hamelin R.C."/>
            <person name="Kema G.H.J."/>
            <person name="Lawrence C."/>
            <person name="Scott J.A."/>
            <person name="Spatafora J.W."/>
            <person name="Turgeon B.G."/>
            <person name="de Wit P.J.G.M."/>
            <person name="Zhong S."/>
            <person name="Goodwin S.B."/>
            <person name="Grigoriev I.V."/>
        </authorList>
    </citation>
    <scope>NUCLEOTIDE SEQUENCE [LARGE SCALE GENOMIC DNA]</scope>
    <source>
        <strain evidence="1 2">SO2202</strain>
    </source>
</reference>
<name>M3CLD8_SPHMS</name>
<proteinExistence type="predicted"/>
<sequence>MRNSAYLEGANCTLLYLSGVVNMRSIMPANTQRLNSAFNICSRELQLHNDGMHIMSRAQGVIGFTGSSACVSESTISIAMVFTLVCAGELFTMRPDSGFYSVEYGSSRRHRSVAMLRAGRGDRSWPCDRKEASRST</sequence>
<dbReference type="RefSeq" id="XP_016762729.1">
    <property type="nucleotide sequence ID" value="XM_016901204.1"/>
</dbReference>
<dbReference type="EMBL" id="KB456262">
    <property type="protein sequence ID" value="EMF14608.1"/>
    <property type="molecule type" value="Genomic_DNA"/>
</dbReference>
<evidence type="ECO:0000313" key="1">
    <source>
        <dbReference type="EMBL" id="EMF14608.1"/>
    </source>
</evidence>
<dbReference type="Proteomes" id="UP000016931">
    <property type="component" value="Unassembled WGS sequence"/>
</dbReference>